<evidence type="ECO:0000256" key="9">
    <source>
        <dbReference type="ARBA" id="ARBA00023136"/>
    </source>
</evidence>
<feature type="binding site" description="axial binding residue" evidence="10">
    <location>
        <position position="127"/>
    </location>
    <ligand>
        <name>heme</name>
        <dbReference type="ChEBI" id="CHEBI:30413"/>
    </ligand>
    <ligandPart>
        <name>Fe</name>
        <dbReference type="ChEBI" id="CHEBI:18248"/>
    </ligandPart>
</feature>
<dbReference type="PANTHER" id="PTHR34128">
    <property type="entry name" value="CYTOCHROME C-TYPE BIOGENESIS PROTEIN CCME HOMOLOG, MITOCHONDRIAL"/>
    <property type="match status" value="1"/>
</dbReference>
<keyword evidence="5" id="KW-0201">Cytochrome c-type biogenesis</keyword>
<feature type="binding site" description="covalent" evidence="10">
    <location>
        <position position="123"/>
    </location>
    <ligand>
        <name>heme</name>
        <dbReference type="ChEBI" id="CHEBI:30413"/>
    </ligand>
</feature>
<evidence type="ECO:0000256" key="10">
    <source>
        <dbReference type="PIRSR" id="PIRSR604329-50"/>
    </source>
</evidence>
<accession>A0A3L8PPA6</accession>
<feature type="signal peptide" evidence="11">
    <location>
        <begin position="1"/>
        <end position="31"/>
    </location>
</feature>
<protein>
    <submittedName>
        <fullName evidence="12">Cytochrome c maturation protein CcmE</fullName>
    </submittedName>
</protein>
<reference evidence="12 13" key="1">
    <citation type="submission" date="2018-10" db="EMBL/GenBank/DDBJ databases">
        <title>Aeromicrobium sp. 9W16Y-2 whole genome shotgun sequence.</title>
        <authorList>
            <person name="Li F."/>
        </authorList>
    </citation>
    <scope>NUCLEOTIDE SEQUENCE [LARGE SCALE GENOMIC DNA]</scope>
    <source>
        <strain evidence="12 13">9W16Y-2</strain>
    </source>
</reference>
<dbReference type="InterPro" id="IPR004329">
    <property type="entry name" value="CcmE"/>
</dbReference>
<dbReference type="Gene3D" id="2.40.50.140">
    <property type="entry name" value="Nucleic acid-binding proteins"/>
    <property type="match status" value="1"/>
</dbReference>
<dbReference type="OrthoDB" id="9793584at2"/>
<keyword evidence="2 10" id="KW-0349">Heme</keyword>
<dbReference type="GO" id="GO:0005886">
    <property type="term" value="C:plasma membrane"/>
    <property type="evidence" value="ECO:0007669"/>
    <property type="project" value="InterPro"/>
</dbReference>
<keyword evidence="8 10" id="KW-0408">Iron</keyword>
<keyword evidence="13" id="KW-1185">Reference proteome</keyword>
<keyword evidence="6" id="KW-0735">Signal-anchor</keyword>
<comment type="caution">
    <text evidence="12">The sequence shown here is derived from an EMBL/GenBank/DDBJ whole genome shotgun (WGS) entry which is preliminary data.</text>
</comment>
<evidence type="ECO:0000256" key="7">
    <source>
        <dbReference type="ARBA" id="ARBA00022989"/>
    </source>
</evidence>
<keyword evidence="7" id="KW-1133">Transmembrane helix</keyword>
<dbReference type="Pfam" id="PF03100">
    <property type="entry name" value="CcmE"/>
    <property type="match status" value="1"/>
</dbReference>
<keyword evidence="4 10" id="KW-0479">Metal-binding</keyword>
<dbReference type="GO" id="GO:0046872">
    <property type="term" value="F:metal ion binding"/>
    <property type="evidence" value="ECO:0007669"/>
    <property type="project" value="UniProtKB-KW"/>
</dbReference>
<feature type="chain" id="PRO_5018110587" evidence="11">
    <location>
        <begin position="32"/>
        <end position="135"/>
    </location>
</feature>
<evidence type="ECO:0000256" key="3">
    <source>
        <dbReference type="ARBA" id="ARBA00022692"/>
    </source>
</evidence>
<evidence type="ECO:0000313" key="12">
    <source>
        <dbReference type="EMBL" id="RLV56278.1"/>
    </source>
</evidence>
<evidence type="ECO:0000313" key="13">
    <source>
        <dbReference type="Proteomes" id="UP000282515"/>
    </source>
</evidence>
<dbReference type="GO" id="GO:0020037">
    <property type="term" value="F:heme binding"/>
    <property type="evidence" value="ECO:0007669"/>
    <property type="project" value="InterPro"/>
</dbReference>
<dbReference type="InterPro" id="IPR036127">
    <property type="entry name" value="CcmE-like_sf"/>
</dbReference>
<dbReference type="SUPFAM" id="SSF82093">
    <property type="entry name" value="Heme chaperone CcmE"/>
    <property type="match status" value="1"/>
</dbReference>
<keyword evidence="11" id="KW-0732">Signal</keyword>
<name>A0A3L8PPA6_9ACTN</name>
<evidence type="ECO:0000256" key="1">
    <source>
        <dbReference type="ARBA" id="ARBA00004370"/>
    </source>
</evidence>
<comment type="subcellular location">
    <subcellularLocation>
        <location evidence="1">Membrane</location>
    </subcellularLocation>
</comment>
<keyword evidence="3" id="KW-0812">Transmembrane</keyword>
<evidence type="ECO:0000256" key="8">
    <source>
        <dbReference type="ARBA" id="ARBA00023004"/>
    </source>
</evidence>
<evidence type="ECO:0000256" key="4">
    <source>
        <dbReference type="ARBA" id="ARBA00022723"/>
    </source>
</evidence>
<sequence length="135" mass="14448">MTPRPRWSRRRVSAAILAAAAAGLVAVGAFAAGDGMVYYRTPSEVMQQASADTVIRVGGLVVEGSMEESSTASTLVLTDGVREVTVHYPGRFPDVVQEGEGAVVEGRWTPEGVLHGREVLLRHSNEYRPPEEGEA</sequence>
<gene>
    <name evidence="12" type="ORF">D9V41_07570</name>
</gene>
<dbReference type="EMBL" id="RDBF01000004">
    <property type="protein sequence ID" value="RLV56278.1"/>
    <property type="molecule type" value="Genomic_DNA"/>
</dbReference>
<dbReference type="PANTHER" id="PTHR34128:SF2">
    <property type="entry name" value="CYTOCHROME C-TYPE BIOGENESIS PROTEIN CCME HOMOLOG, MITOCHONDRIAL"/>
    <property type="match status" value="1"/>
</dbReference>
<dbReference type="GO" id="GO:0017004">
    <property type="term" value="P:cytochrome complex assembly"/>
    <property type="evidence" value="ECO:0007669"/>
    <property type="project" value="UniProtKB-KW"/>
</dbReference>
<keyword evidence="9" id="KW-0472">Membrane</keyword>
<dbReference type="GO" id="GO:0017003">
    <property type="term" value="P:protein-heme linkage"/>
    <property type="evidence" value="ECO:0007669"/>
    <property type="project" value="InterPro"/>
</dbReference>
<evidence type="ECO:0000256" key="5">
    <source>
        <dbReference type="ARBA" id="ARBA00022748"/>
    </source>
</evidence>
<evidence type="ECO:0000256" key="11">
    <source>
        <dbReference type="SAM" id="SignalP"/>
    </source>
</evidence>
<evidence type="ECO:0000256" key="2">
    <source>
        <dbReference type="ARBA" id="ARBA00022617"/>
    </source>
</evidence>
<dbReference type="AlphaFoldDB" id="A0A3L8PPA6"/>
<dbReference type="InterPro" id="IPR012340">
    <property type="entry name" value="NA-bd_OB-fold"/>
</dbReference>
<dbReference type="Proteomes" id="UP000282515">
    <property type="component" value="Unassembled WGS sequence"/>
</dbReference>
<evidence type="ECO:0000256" key="6">
    <source>
        <dbReference type="ARBA" id="ARBA00022968"/>
    </source>
</evidence>
<organism evidence="12 13">
    <name type="scientific">Aeromicrobium phragmitis</name>
    <dbReference type="NCBI Taxonomy" id="2478914"/>
    <lineage>
        <taxon>Bacteria</taxon>
        <taxon>Bacillati</taxon>
        <taxon>Actinomycetota</taxon>
        <taxon>Actinomycetes</taxon>
        <taxon>Propionibacteriales</taxon>
        <taxon>Nocardioidaceae</taxon>
        <taxon>Aeromicrobium</taxon>
    </lineage>
</organism>
<proteinExistence type="predicted"/>